<name>A0A1H7S4D2_9ACTN</name>
<evidence type="ECO:0000256" key="1">
    <source>
        <dbReference type="SAM" id="MobiDB-lite"/>
    </source>
</evidence>
<feature type="region of interest" description="Disordered" evidence="1">
    <location>
        <begin position="66"/>
        <end position="89"/>
    </location>
</feature>
<dbReference type="RefSeq" id="WP_055503550.1">
    <property type="nucleotide sequence ID" value="NZ_BBZG01000001.1"/>
</dbReference>
<proteinExistence type="predicted"/>
<dbReference type="EMBL" id="FOBF01000006">
    <property type="protein sequence ID" value="SEL67480.1"/>
    <property type="molecule type" value="Genomic_DNA"/>
</dbReference>
<gene>
    <name evidence="2" type="ORF">SAMN05660976_03047</name>
</gene>
<sequence length="89" mass="9705">MASAYTGERRVRLESLAELLPGHGLVSRMVGGDEPVLWVWSPRTSRQTMVFATPSHGGWVFLWSPGGQGSADDPERAARALRESLEPDA</sequence>
<dbReference type="OrthoDB" id="3541623at2"/>
<organism evidence="2 3">
    <name type="scientific">Nonomuraea pusilla</name>
    <dbReference type="NCBI Taxonomy" id="46177"/>
    <lineage>
        <taxon>Bacteria</taxon>
        <taxon>Bacillati</taxon>
        <taxon>Actinomycetota</taxon>
        <taxon>Actinomycetes</taxon>
        <taxon>Streptosporangiales</taxon>
        <taxon>Streptosporangiaceae</taxon>
        <taxon>Nonomuraea</taxon>
    </lineage>
</organism>
<dbReference type="Proteomes" id="UP000198953">
    <property type="component" value="Unassembled WGS sequence"/>
</dbReference>
<evidence type="ECO:0000313" key="3">
    <source>
        <dbReference type="Proteomes" id="UP000198953"/>
    </source>
</evidence>
<accession>A0A1H7S4D2</accession>
<dbReference type="AlphaFoldDB" id="A0A1H7S4D2"/>
<reference evidence="2 3" key="1">
    <citation type="submission" date="2016-10" db="EMBL/GenBank/DDBJ databases">
        <authorList>
            <person name="de Groot N.N."/>
        </authorList>
    </citation>
    <scope>NUCLEOTIDE SEQUENCE [LARGE SCALE GENOMIC DNA]</scope>
    <source>
        <strain evidence="2 3">DSM 43357</strain>
    </source>
</reference>
<keyword evidence="3" id="KW-1185">Reference proteome</keyword>
<feature type="compositionally biased region" description="Basic and acidic residues" evidence="1">
    <location>
        <begin position="73"/>
        <end position="89"/>
    </location>
</feature>
<evidence type="ECO:0000313" key="2">
    <source>
        <dbReference type="EMBL" id="SEL67480.1"/>
    </source>
</evidence>
<protein>
    <submittedName>
        <fullName evidence="2">Uncharacterized protein</fullName>
    </submittedName>
</protein>